<feature type="domain" description="FAD/NAD(P)-binding" evidence="7">
    <location>
        <begin position="84"/>
        <end position="369"/>
    </location>
</feature>
<accession>A0AA97F9A1</accession>
<evidence type="ECO:0000256" key="1">
    <source>
        <dbReference type="ARBA" id="ARBA00022630"/>
    </source>
</evidence>
<dbReference type="SUPFAM" id="SSF52833">
    <property type="entry name" value="Thioredoxin-like"/>
    <property type="match status" value="1"/>
</dbReference>
<keyword evidence="2" id="KW-0274">FAD</keyword>
<dbReference type="InterPro" id="IPR008255">
    <property type="entry name" value="Pyr_nucl-diS_OxRdtase_2_AS"/>
</dbReference>
<dbReference type="CDD" id="cd02976">
    <property type="entry name" value="NrdH"/>
    <property type="match status" value="1"/>
</dbReference>
<dbReference type="Gene3D" id="3.40.30.10">
    <property type="entry name" value="Glutaredoxin"/>
    <property type="match status" value="1"/>
</dbReference>
<dbReference type="PANTHER" id="PTHR48105">
    <property type="entry name" value="THIOREDOXIN REDUCTASE 1-RELATED-RELATED"/>
    <property type="match status" value="1"/>
</dbReference>
<proteinExistence type="predicted"/>
<dbReference type="Pfam" id="PF00462">
    <property type="entry name" value="Glutaredoxin"/>
    <property type="match status" value="1"/>
</dbReference>
<dbReference type="PROSITE" id="PS51354">
    <property type="entry name" value="GLUTAREDOXIN_2"/>
    <property type="match status" value="1"/>
</dbReference>
<organism evidence="8 9">
    <name type="scientific">Methanochimaera problematica</name>
    <dbReference type="NCBI Taxonomy" id="2609417"/>
    <lineage>
        <taxon>Archaea</taxon>
        <taxon>Methanobacteriati</taxon>
        <taxon>Methanobacteriota</taxon>
        <taxon>Stenosarchaea group</taxon>
        <taxon>Methanomicrobia</taxon>
        <taxon>Methanomicrobiales</taxon>
        <taxon>Methanomicrobiaceae</taxon>
        <taxon>Methanochimaera</taxon>
    </lineage>
</organism>
<evidence type="ECO:0000313" key="9">
    <source>
        <dbReference type="Proteomes" id="UP001301797"/>
    </source>
</evidence>
<dbReference type="InterPro" id="IPR002109">
    <property type="entry name" value="Glutaredoxin"/>
</dbReference>
<keyword evidence="9" id="KW-1185">Reference proteome</keyword>
<dbReference type="PROSITE" id="PS00573">
    <property type="entry name" value="PYRIDINE_REDOX_2"/>
    <property type="match status" value="1"/>
</dbReference>
<dbReference type="PRINTS" id="PR00469">
    <property type="entry name" value="PNDRDTASEII"/>
</dbReference>
<dbReference type="Gene3D" id="3.50.50.60">
    <property type="entry name" value="FAD/NAD(P)-binding domain"/>
    <property type="match status" value="2"/>
</dbReference>
<dbReference type="Pfam" id="PF07992">
    <property type="entry name" value="Pyr_redox_2"/>
    <property type="match status" value="1"/>
</dbReference>
<reference evidence="8 9" key="1">
    <citation type="submission" date="2019-09" db="EMBL/GenBank/DDBJ databases">
        <title>The complete genome of Methanoplanus sp. FWC-SCC4.</title>
        <authorList>
            <person name="Chen S.-C."/>
            <person name="Zhou Y.-Z."/>
            <person name="Lai M.-C."/>
        </authorList>
    </citation>
    <scope>NUCLEOTIDE SEQUENCE [LARGE SCALE GENOMIC DNA]</scope>
    <source>
        <strain evidence="8 9">FWC-SCC4</strain>
    </source>
</reference>
<keyword evidence="4" id="KW-1015">Disulfide bond</keyword>
<evidence type="ECO:0000259" key="6">
    <source>
        <dbReference type="Pfam" id="PF00462"/>
    </source>
</evidence>
<dbReference type="PRINTS" id="PR00368">
    <property type="entry name" value="FADPNR"/>
</dbReference>
<dbReference type="RefSeq" id="WP_317136788.1">
    <property type="nucleotide sequence ID" value="NZ_CP043875.1"/>
</dbReference>
<dbReference type="Proteomes" id="UP001301797">
    <property type="component" value="Chromosome"/>
</dbReference>
<dbReference type="KEGG" id="mefw:F1737_00275"/>
<dbReference type="InterPro" id="IPR023753">
    <property type="entry name" value="FAD/NAD-binding_dom"/>
</dbReference>
<dbReference type="InterPro" id="IPR050097">
    <property type="entry name" value="Ferredoxin-NADP_redctase_2"/>
</dbReference>
<name>A0AA97F9A1_9EURY</name>
<evidence type="ECO:0000256" key="2">
    <source>
        <dbReference type="ARBA" id="ARBA00022827"/>
    </source>
</evidence>
<sequence length="388" mass="42484">MPEVKVYSTRACQYCRLLKAYLERQGIDYIPIDVGEDIDAAKEMVKISGQYSVPVTVVDDEIIVGFDTKRLKEIFGSRPEPDKYDVLIIGGGPAGLTAAMYASRKMLTGMIITENIGGQALESWAIENYMGFRITTGGDLMQKFEEQIRSEDIRIELDSVKSLKEENGLFTAYTQSDQEFSGDSLIITTGVKPRMLGVEGEDRFIGRGISICSTCDGPLFKDKKIAIVGGGNYALTTAIEMSSIAKEVYLIVRSKIRADEIYKKQYEDIENIKTYKNSVVTGVVGENLLESIVISDRDTGEETVLETNGLFLAIGHDANTSFTDGFVKLNDKGEIITDKNGRTSHPGVFAAGDVTDVEGKQVIIAAGEGAKAALSAYGYISDNRMDKQ</sequence>
<dbReference type="GO" id="GO:0016668">
    <property type="term" value="F:oxidoreductase activity, acting on a sulfur group of donors, NAD(P) as acceptor"/>
    <property type="evidence" value="ECO:0007669"/>
    <property type="project" value="UniProtKB-ARBA"/>
</dbReference>
<keyword evidence="5" id="KW-0676">Redox-active center</keyword>
<gene>
    <name evidence="8" type="ORF">F1737_00275</name>
</gene>
<evidence type="ECO:0000256" key="5">
    <source>
        <dbReference type="ARBA" id="ARBA00023284"/>
    </source>
</evidence>
<dbReference type="EMBL" id="CP043875">
    <property type="protein sequence ID" value="WOF15220.1"/>
    <property type="molecule type" value="Genomic_DNA"/>
</dbReference>
<evidence type="ECO:0000256" key="3">
    <source>
        <dbReference type="ARBA" id="ARBA00023002"/>
    </source>
</evidence>
<dbReference type="InterPro" id="IPR036249">
    <property type="entry name" value="Thioredoxin-like_sf"/>
</dbReference>
<evidence type="ECO:0000259" key="7">
    <source>
        <dbReference type="Pfam" id="PF07992"/>
    </source>
</evidence>
<dbReference type="SUPFAM" id="SSF51905">
    <property type="entry name" value="FAD/NAD(P)-binding domain"/>
    <property type="match status" value="1"/>
</dbReference>
<evidence type="ECO:0000256" key="4">
    <source>
        <dbReference type="ARBA" id="ARBA00023157"/>
    </source>
</evidence>
<keyword evidence="3" id="KW-0560">Oxidoreductase</keyword>
<dbReference type="GeneID" id="85228558"/>
<evidence type="ECO:0000313" key="8">
    <source>
        <dbReference type="EMBL" id="WOF15220.1"/>
    </source>
</evidence>
<protein>
    <submittedName>
        <fullName evidence="8">Glutaredoxin</fullName>
    </submittedName>
</protein>
<dbReference type="InterPro" id="IPR036188">
    <property type="entry name" value="FAD/NAD-bd_sf"/>
</dbReference>
<feature type="domain" description="Glutaredoxin" evidence="6">
    <location>
        <begin position="4"/>
        <end position="63"/>
    </location>
</feature>
<dbReference type="AlphaFoldDB" id="A0AA97F9A1"/>
<keyword evidence="1" id="KW-0285">Flavoprotein</keyword>